<dbReference type="PANTHER" id="PTHR43031:SF18">
    <property type="entry name" value="RHODANESE-RELATED SULFURTRANSFERASES"/>
    <property type="match status" value="1"/>
</dbReference>
<dbReference type="CDD" id="cd00158">
    <property type="entry name" value="RHOD"/>
    <property type="match status" value="1"/>
</dbReference>
<sequence length="108" mass="12218">MSKLDPKTAYRLVHDGNARLIDIREPQEWHQTGVARGATLLPQTQLDRCLGELERRPSILVCRSGNRSEQVRRELEARGIRVWEVEGGLLAWIEAGLPLSHPIAAERC</sequence>
<evidence type="ECO:0000313" key="2">
    <source>
        <dbReference type="EMBL" id="ADH62029.1"/>
    </source>
</evidence>
<dbReference type="Pfam" id="PF00581">
    <property type="entry name" value="Rhodanese"/>
    <property type="match status" value="1"/>
</dbReference>
<evidence type="ECO:0000259" key="1">
    <source>
        <dbReference type="PROSITE" id="PS50206"/>
    </source>
</evidence>
<dbReference type="HOGENOM" id="CLU_089574_13_0_0"/>
<dbReference type="SUPFAM" id="SSF52821">
    <property type="entry name" value="Rhodanese/Cell cycle control phosphatase"/>
    <property type="match status" value="1"/>
</dbReference>
<dbReference type="KEGG" id="msv:Mesil_0082"/>
<reference evidence="2 3" key="1">
    <citation type="journal article" date="2010" name="Stand. Genomic Sci.">
        <title>Complete genome sequence of Meiothermus silvanus type strain (VI-R2).</title>
        <authorList>
            <person name="Sikorski J."/>
            <person name="Tindall B.J."/>
            <person name="Lowry S."/>
            <person name="Lucas S."/>
            <person name="Nolan M."/>
            <person name="Copeland A."/>
            <person name="Glavina Del Rio T."/>
            <person name="Tice H."/>
            <person name="Cheng J.F."/>
            <person name="Han C."/>
            <person name="Pitluck S."/>
            <person name="Liolios K."/>
            <person name="Ivanova N."/>
            <person name="Mavromatis K."/>
            <person name="Mikhailova N."/>
            <person name="Pati A."/>
            <person name="Goodwin L."/>
            <person name="Chen A."/>
            <person name="Palaniappan K."/>
            <person name="Land M."/>
            <person name="Hauser L."/>
            <person name="Chang Y.J."/>
            <person name="Jeffries C.D."/>
            <person name="Rohde M."/>
            <person name="Goker M."/>
            <person name="Woyke T."/>
            <person name="Bristow J."/>
            <person name="Eisen J.A."/>
            <person name="Markowitz V."/>
            <person name="Hugenholtz P."/>
            <person name="Kyrpides N.C."/>
            <person name="Klenk H.P."/>
            <person name="Lapidus A."/>
        </authorList>
    </citation>
    <scope>NUCLEOTIDE SEQUENCE [LARGE SCALE GENOMIC DNA]</scope>
    <source>
        <strain evidence="3">ATCC 700542 / DSM 9946 / VI-R2</strain>
    </source>
</reference>
<dbReference type="EMBL" id="CP002042">
    <property type="protein sequence ID" value="ADH62029.1"/>
    <property type="molecule type" value="Genomic_DNA"/>
</dbReference>
<name>D7BGA8_ALLS1</name>
<proteinExistence type="predicted"/>
<feature type="domain" description="Rhodanese" evidence="1">
    <location>
        <begin position="14"/>
        <end position="101"/>
    </location>
</feature>
<gene>
    <name evidence="2" type="ordered locus">Mesil_0082</name>
</gene>
<dbReference type="RefSeq" id="WP_013156637.1">
    <property type="nucleotide sequence ID" value="NC_014212.1"/>
</dbReference>
<dbReference type="PROSITE" id="PS50206">
    <property type="entry name" value="RHODANESE_3"/>
    <property type="match status" value="1"/>
</dbReference>
<dbReference type="PANTHER" id="PTHR43031">
    <property type="entry name" value="FAD-DEPENDENT OXIDOREDUCTASE"/>
    <property type="match status" value="1"/>
</dbReference>
<keyword evidence="3" id="KW-1185">Reference proteome</keyword>
<organism evidence="2 3">
    <name type="scientific">Allomeiothermus silvanus (strain ATCC 700542 / DSM 9946 / NBRC 106475 / NCIMB 13440 / VI-R2)</name>
    <name type="common">Thermus silvanus</name>
    <dbReference type="NCBI Taxonomy" id="526227"/>
    <lineage>
        <taxon>Bacteria</taxon>
        <taxon>Thermotogati</taxon>
        <taxon>Deinococcota</taxon>
        <taxon>Deinococci</taxon>
        <taxon>Thermales</taxon>
        <taxon>Thermaceae</taxon>
        <taxon>Allomeiothermus</taxon>
    </lineage>
</organism>
<dbReference type="Proteomes" id="UP000001916">
    <property type="component" value="Chromosome"/>
</dbReference>
<dbReference type="eggNOG" id="COG0607">
    <property type="taxonomic scope" value="Bacteria"/>
</dbReference>
<protein>
    <submittedName>
        <fullName evidence="2">Rhodanese domain protein</fullName>
    </submittedName>
</protein>
<dbReference type="InterPro" id="IPR036873">
    <property type="entry name" value="Rhodanese-like_dom_sf"/>
</dbReference>
<accession>D7BGA8</accession>
<dbReference type="Gene3D" id="3.40.250.10">
    <property type="entry name" value="Rhodanese-like domain"/>
    <property type="match status" value="1"/>
</dbReference>
<dbReference type="InterPro" id="IPR050229">
    <property type="entry name" value="GlpE_sulfurtransferase"/>
</dbReference>
<dbReference type="OrthoDB" id="9800872at2"/>
<dbReference type="AlphaFoldDB" id="D7BGA8"/>
<evidence type="ECO:0000313" key="3">
    <source>
        <dbReference type="Proteomes" id="UP000001916"/>
    </source>
</evidence>
<dbReference type="STRING" id="526227.Mesil_0082"/>
<dbReference type="SMART" id="SM00450">
    <property type="entry name" value="RHOD"/>
    <property type="match status" value="1"/>
</dbReference>
<dbReference type="InterPro" id="IPR001763">
    <property type="entry name" value="Rhodanese-like_dom"/>
</dbReference>